<evidence type="ECO:0000313" key="4">
    <source>
        <dbReference type="Proteomes" id="UP001153555"/>
    </source>
</evidence>
<accession>A0A9N7N4N1</accession>
<protein>
    <recommendedName>
        <fullName evidence="2">PWWP domain-containing protein</fullName>
    </recommendedName>
</protein>
<evidence type="ECO:0000256" key="1">
    <source>
        <dbReference type="SAM" id="MobiDB-lite"/>
    </source>
</evidence>
<organism evidence="3 4">
    <name type="scientific">Striga hermonthica</name>
    <name type="common">Purple witchweed</name>
    <name type="synonym">Buchnera hermonthica</name>
    <dbReference type="NCBI Taxonomy" id="68872"/>
    <lineage>
        <taxon>Eukaryota</taxon>
        <taxon>Viridiplantae</taxon>
        <taxon>Streptophyta</taxon>
        <taxon>Embryophyta</taxon>
        <taxon>Tracheophyta</taxon>
        <taxon>Spermatophyta</taxon>
        <taxon>Magnoliopsida</taxon>
        <taxon>eudicotyledons</taxon>
        <taxon>Gunneridae</taxon>
        <taxon>Pentapetalae</taxon>
        <taxon>asterids</taxon>
        <taxon>lamiids</taxon>
        <taxon>Lamiales</taxon>
        <taxon>Orobanchaceae</taxon>
        <taxon>Buchnereae</taxon>
        <taxon>Striga</taxon>
    </lineage>
</organism>
<dbReference type="OrthoDB" id="21615at2759"/>
<dbReference type="PROSITE" id="PS50812">
    <property type="entry name" value="PWWP"/>
    <property type="match status" value="1"/>
</dbReference>
<evidence type="ECO:0000313" key="3">
    <source>
        <dbReference type="EMBL" id="CAA0826715.1"/>
    </source>
</evidence>
<name>A0A9N7N4N1_STRHE</name>
<dbReference type="Pfam" id="PF00855">
    <property type="entry name" value="PWWP"/>
    <property type="match status" value="1"/>
</dbReference>
<gene>
    <name evidence="3" type="ORF">SHERM_01911</name>
</gene>
<reference evidence="3" key="1">
    <citation type="submission" date="2019-12" db="EMBL/GenBank/DDBJ databases">
        <authorList>
            <person name="Scholes J."/>
        </authorList>
    </citation>
    <scope>NUCLEOTIDE SEQUENCE</scope>
</reference>
<dbReference type="InterPro" id="IPR053063">
    <property type="entry name" value="PWWP_domain_containing_PDP"/>
</dbReference>
<comment type="caution">
    <text evidence="3">The sequence shown here is derived from an EMBL/GenBank/DDBJ whole genome shotgun (WGS) entry which is preliminary data.</text>
</comment>
<feature type="compositionally biased region" description="Polar residues" evidence="1">
    <location>
        <begin position="627"/>
        <end position="636"/>
    </location>
</feature>
<dbReference type="InterPro" id="IPR000313">
    <property type="entry name" value="PWWP_dom"/>
</dbReference>
<dbReference type="AlphaFoldDB" id="A0A9N7N4N1"/>
<dbReference type="Gene3D" id="2.30.30.140">
    <property type="match status" value="1"/>
</dbReference>
<dbReference type="Proteomes" id="UP001153555">
    <property type="component" value="Unassembled WGS sequence"/>
</dbReference>
<sequence length="756" mass="83400">MMSGTLEQGFVGFKPSQTEKSCKKIPEENDYVSVCSRSNKCSTNDVYNAGPDVNVNVNDVKLAGILGEGSKRESTVSDGVAGNNELNKGCGSVIFPDHKMSVLASFDERINKDVPNVGFQVGKFEECVIKSDDVSLCPEPSSPTDIEFSGEGINLFVEVSGPLDVKEEVKKDSLLEKNGENTNKNLIFKNERANECTFAVGDLVWAKTQTPLWWPGIISDPSINKAKSDKKGAFLLVKYFGHANLIWCSNSDLKPFIEYYEQLSRQNTSRSFRGSVEKALSVFGQRVKSKMTCPCFSKENFTPMDTKGKKIDDDVLSLSCFDPASFLKCVRKFASSSCSPDKIELTVVKNRLSSFYLSSGHRELPMQVVCARDVSLDEVKVEGCNYSYGGREKSSRVKKKRIPSDYDDLASADKLSSSSSHRERKKNKFLSYPFVKVHHVVSKSDDINAPSSELLAELRSTVCDPLNLKGSKYSDSFERFYYSFRWYAFLNGDIADKEEGRVDQETKHEKTRLKISCKETKRQKKKKGTKSVKKKESEISCPNVDSVSKLPNIAESFIGQVGPAAINKETCQPAEIEKISPQMELGNGNGNGNGKGVTNKMSDFFDWVAPDIDGDSQLQTEPPEIIDSSTSDGTHQQQKRARKEDPGGSLILKFAPGGSGLPSIETLVGKFSRYGLVKVSEIQALNSTTIEIPYERTSDLCFAHRSLESDRPFGPDLATLEKMGDKIPSDAKAKLENEIRAFLGKIGNITGGSSSA</sequence>
<keyword evidence="4" id="KW-1185">Reference proteome</keyword>
<feature type="domain" description="PWWP" evidence="2">
    <location>
        <begin position="200"/>
        <end position="259"/>
    </location>
</feature>
<dbReference type="EMBL" id="CACSLK010027624">
    <property type="protein sequence ID" value="CAA0826715.1"/>
    <property type="molecule type" value="Genomic_DNA"/>
</dbReference>
<evidence type="ECO:0000259" key="2">
    <source>
        <dbReference type="PROSITE" id="PS50812"/>
    </source>
</evidence>
<dbReference type="PANTHER" id="PTHR42851">
    <property type="entry name" value="ALDOLASE-RELATED"/>
    <property type="match status" value="1"/>
</dbReference>
<proteinExistence type="predicted"/>
<dbReference type="SUPFAM" id="SSF63748">
    <property type="entry name" value="Tudor/PWWP/MBT"/>
    <property type="match status" value="1"/>
</dbReference>
<feature type="region of interest" description="Disordered" evidence="1">
    <location>
        <begin position="611"/>
        <end position="649"/>
    </location>
</feature>
<dbReference type="CDD" id="cd05162">
    <property type="entry name" value="PWWP"/>
    <property type="match status" value="1"/>
</dbReference>
<dbReference type="PANTHER" id="PTHR42851:SF8">
    <property type="entry name" value="PWWP DOMAIN-CONTAINING PROTEIN"/>
    <property type="match status" value="1"/>
</dbReference>